<dbReference type="InterPro" id="IPR036429">
    <property type="entry name" value="SpoA-like_sf"/>
</dbReference>
<dbReference type="PANTHER" id="PTHR30034">
    <property type="entry name" value="FLAGELLAR MOTOR SWITCH PROTEIN FLIM"/>
    <property type="match status" value="1"/>
</dbReference>
<comment type="caution">
    <text evidence="12">The sequence shown here is derived from an EMBL/GenBank/DDBJ whole genome shotgun (WGS) entry which is preliminary data.</text>
</comment>
<gene>
    <name evidence="12" type="primary">fliM</name>
    <name evidence="12" type="ORF">CCE01nite_41050</name>
</gene>
<keyword evidence="12" id="KW-0966">Cell projection</keyword>
<dbReference type="AlphaFoldDB" id="A0A4Y3L379"/>
<dbReference type="PIRSF" id="PIRSF002888">
    <property type="entry name" value="FliM"/>
    <property type="match status" value="1"/>
</dbReference>
<dbReference type="GO" id="GO:0009425">
    <property type="term" value="C:bacterial-type flagellum basal body"/>
    <property type="evidence" value="ECO:0007669"/>
    <property type="project" value="UniProtKB-SubCell"/>
</dbReference>
<dbReference type="InterPro" id="IPR028976">
    <property type="entry name" value="CheC-like_sf"/>
</dbReference>
<dbReference type="Pfam" id="PF02154">
    <property type="entry name" value="FliM"/>
    <property type="match status" value="1"/>
</dbReference>
<feature type="region of interest" description="Disordered" evidence="10">
    <location>
        <begin position="1"/>
        <end position="29"/>
    </location>
</feature>
<proteinExistence type="inferred from homology"/>
<evidence type="ECO:0000256" key="6">
    <source>
        <dbReference type="ARBA" id="ARBA00022500"/>
    </source>
</evidence>
<dbReference type="InterPro" id="IPR001543">
    <property type="entry name" value="FliN-like_C"/>
</dbReference>
<accession>A0A4Y3L379</accession>
<dbReference type="EMBL" id="BJLR01000043">
    <property type="protein sequence ID" value="GEA90156.1"/>
    <property type="molecule type" value="Genomic_DNA"/>
</dbReference>
<keyword evidence="5" id="KW-1003">Cell membrane</keyword>
<dbReference type="SUPFAM" id="SSF101801">
    <property type="entry name" value="Surface presentation of antigens (SPOA)"/>
    <property type="match status" value="1"/>
</dbReference>
<keyword evidence="13" id="KW-1185">Reference proteome</keyword>
<dbReference type="Gene3D" id="3.40.1550.10">
    <property type="entry name" value="CheC-like"/>
    <property type="match status" value="1"/>
</dbReference>
<dbReference type="SUPFAM" id="SSF103039">
    <property type="entry name" value="CheC-like"/>
    <property type="match status" value="1"/>
</dbReference>
<dbReference type="Gene3D" id="2.30.330.10">
    <property type="entry name" value="SpoA-like"/>
    <property type="match status" value="1"/>
</dbReference>
<dbReference type="PANTHER" id="PTHR30034:SF6">
    <property type="entry name" value="YOP PROTEINS TRANSLOCATION PROTEIN Q"/>
    <property type="match status" value="1"/>
</dbReference>
<evidence type="ECO:0000256" key="8">
    <source>
        <dbReference type="ARBA" id="ARBA00023136"/>
    </source>
</evidence>
<dbReference type="Pfam" id="PF01052">
    <property type="entry name" value="FliMN_C"/>
    <property type="match status" value="1"/>
</dbReference>
<organism evidence="12 13">
    <name type="scientific">Cellulomonas cellasea</name>
    <dbReference type="NCBI Taxonomy" id="43670"/>
    <lineage>
        <taxon>Bacteria</taxon>
        <taxon>Bacillati</taxon>
        <taxon>Actinomycetota</taxon>
        <taxon>Actinomycetes</taxon>
        <taxon>Micrococcales</taxon>
        <taxon>Cellulomonadaceae</taxon>
        <taxon>Cellulomonas</taxon>
    </lineage>
</organism>
<evidence type="ECO:0000313" key="13">
    <source>
        <dbReference type="Proteomes" id="UP000317046"/>
    </source>
</evidence>
<dbReference type="GO" id="GO:0003774">
    <property type="term" value="F:cytoskeletal motor activity"/>
    <property type="evidence" value="ECO:0007669"/>
    <property type="project" value="InterPro"/>
</dbReference>
<comment type="subcellular location">
    <subcellularLocation>
        <location evidence="1">Bacterial flagellum basal body</location>
    </subcellularLocation>
    <subcellularLocation>
        <location evidence="2">Cell membrane</location>
        <topology evidence="2">Peripheral membrane protein</topology>
    </subcellularLocation>
</comment>
<evidence type="ECO:0000256" key="10">
    <source>
        <dbReference type="SAM" id="MobiDB-lite"/>
    </source>
</evidence>
<reference evidence="12" key="1">
    <citation type="submission" date="2019-06" db="EMBL/GenBank/DDBJ databases">
        <title>Whole genome shotgun sequence of Cellulomonas cellasea NBRC 3753.</title>
        <authorList>
            <person name="Hosoyama A."/>
            <person name="Uohara A."/>
            <person name="Ohji S."/>
            <person name="Ichikawa N."/>
        </authorList>
    </citation>
    <scope>NUCLEOTIDE SEQUENCE [LARGE SCALE GENOMIC DNA]</scope>
    <source>
        <strain evidence="12">NBRC 3753</strain>
    </source>
</reference>
<dbReference type="InterPro" id="IPR001689">
    <property type="entry name" value="Flag_FliM"/>
</dbReference>
<evidence type="ECO:0000259" key="11">
    <source>
        <dbReference type="Pfam" id="PF01052"/>
    </source>
</evidence>
<protein>
    <recommendedName>
        <fullName evidence="4">Flagellar motor switch protein FliM</fullName>
    </recommendedName>
</protein>
<evidence type="ECO:0000256" key="2">
    <source>
        <dbReference type="ARBA" id="ARBA00004202"/>
    </source>
</evidence>
<dbReference type="GO" id="GO:0050918">
    <property type="term" value="P:positive chemotaxis"/>
    <property type="evidence" value="ECO:0007669"/>
    <property type="project" value="TreeGrafter"/>
</dbReference>
<evidence type="ECO:0000256" key="3">
    <source>
        <dbReference type="ARBA" id="ARBA00011049"/>
    </source>
</evidence>
<name>A0A4Y3L379_9CELL</name>
<evidence type="ECO:0000256" key="7">
    <source>
        <dbReference type="ARBA" id="ARBA00022779"/>
    </source>
</evidence>
<dbReference type="GO" id="GO:0005886">
    <property type="term" value="C:plasma membrane"/>
    <property type="evidence" value="ECO:0007669"/>
    <property type="project" value="UniProtKB-SubCell"/>
</dbReference>
<evidence type="ECO:0000256" key="4">
    <source>
        <dbReference type="ARBA" id="ARBA00021898"/>
    </source>
</evidence>
<evidence type="ECO:0000256" key="9">
    <source>
        <dbReference type="ARBA" id="ARBA00023143"/>
    </source>
</evidence>
<keyword evidence="8" id="KW-0472">Membrane</keyword>
<feature type="domain" description="Flagellar motor switch protein FliN-like C-terminal" evidence="11">
    <location>
        <begin position="241"/>
        <end position="309"/>
    </location>
</feature>
<keyword evidence="12" id="KW-0282">Flagellum</keyword>
<evidence type="ECO:0000313" key="12">
    <source>
        <dbReference type="EMBL" id="GEA90156.1"/>
    </source>
</evidence>
<feature type="compositionally biased region" description="Basic and acidic residues" evidence="10">
    <location>
        <begin position="20"/>
        <end position="29"/>
    </location>
</feature>
<evidence type="ECO:0000256" key="5">
    <source>
        <dbReference type="ARBA" id="ARBA00022475"/>
    </source>
</evidence>
<evidence type="ECO:0000256" key="1">
    <source>
        <dbReference type="ARBA" id="ARBA00004117"/>
    </source>
</evidence>
<keyword evidence="9" id="KW-0975">Bacterial flagellum</keyword>
<comment type="similarity">
    <text evidence="3">Belongs to the FliM family.</text>
</comment>
<keyword evidence="7" id="KW-0283">Flagellar rotation</keyword>
<dbReference type="Proteomes" id="UP000317046">
    <property type="component" value="Unassembled WGS sequence"/>
</dbReference>
<dbReference type="CDD" id="cd17908">
    <property type="entry name" value="FliM"/>
    <property type="match status" value="1"/>
</dbReference>
<dbReference type="GO" id="GO:0071978">
    <property type="term" value="P:bacterial-type flagellum-dependent swarming motility"/>
    <property type="evidence" value="ECO:0007669"/>
    <property type="project" value="TreeGrafter"/>
</dbReference>
<keyword evidence="12" id="KW-0969">Cilium</keyword>
<sequence>MTVQDTPATSVRPAQRRNRAHEPEAYDFRRPTTLAREHARLLEMAFETFARQWGTQLTARLRVMSGVTFDGVALLSYDEYVRALPSTTAMVLCTVEQTRQTAVVQMPVSALMVWIDYLLGGNGVGDEREGRELTEIELTLVRDLLQHALGDLSYAFAALLPLDVSVRSVQYNPQFVQAVGASDSVLVATFTLASGEREDTATFMLPAELLLASLRANEGTDARTADERRAHALALVELDAAVQEVPVDVSVRFAPVTVSPRDVLGLTVGEVLPLSHPTTKPLDVVVDGVVLARAAAGNNGSRLACMVVTVEENH</sequence>
<keyword evidence="6" id="KW-0145">Chemotaxis</keyword>